<gene>
    <name evidence="1" type="ORF">QAD02_017747</name>
</gene>
<keyword evidence="2" id="KW-1185">Reference proteome</keyword>
<sequence length="220" mass="24969">MTIDLYCFDPSPPCWTVRILAKQLGIRLNLHEINVLKGDQFKDHFMKLNPKHTIPTIDDNGFVVWESRAILIYLAMKYAKNDSLYPTDLEKRAIVEQRINFDLGYLNECVANYIYPVIMGSPAPPEECLAPLDEAFQTLDGLLQDSDFVAGDDITVADYGLMSTVCSAKAGDYNIDQYENVSAWYDRCKEVMEKYGFEEIAGAGMKMFNGVYKSNLQVDE</sequence>
<evidence type="ECO:0000313" key="1">
    <source>
        <dbReference type="EMBL" id="KAJ8681955.1"/>
    </source>
</evidence>
<dbReference type="Proteomes" id="UP001239111">
    <property type="component" value="Chromosome 1"/>
</dbReference>
<name>A0ACC2PEH8_9HYME</name>
<comment type="caution">
    <text evidence="1">The sequence shown here is derived from an EMBL/GenBank/DDBJ whole genome shotgun (WGS) entry which is preliminary data.</text>
</comment>
<dbReference type="EMBL" id="CM056741">
    <property type="protein sequence ID" value="KAJ8681955.1"/>
    <property type="molecule type" value="Genomic_DNA"/>
</dbReference>
<organism evidence="1 2">
    <name type="scientific">Eretmocerus hayati</name>
    <dbReference type="NCBI Taxonomy" id="131215"/>
    <lineage>
        <taxon>Eukaryota</taxon>
        <taxon>Metazoa</taxon>
        <taxon>Ecdysozoa</taxon>
        <taxon>Arthropoda</taxon>
        <taxon>Hexapoda</taxon>
        <taxon>Insecta</taxon>
        <taxon>Pterygota</taxon>
        <taxon>Neoptera</taxon>
        <taxon>Endopterygota</taxon>
        <taxon>Hymenoptera</taxon>
        <taxon>Apocrita</taxon>
        <taxon>Proctotrupomorpha</taxon>
        <taxon>Chalcidoidea</taxon>
        <taxon>Aphelinidae</taxon>
        <taxon>Aphelininae</taxon>
        <taxon>Eretmocerus</taxon>
    </lineage>
</organism>
<evidence type="ECO:0000313" key="2">
    <source>
        <dbReference type="Proteomes" id="UP001239111"/>
    </source>
</evidence>
<reference evidence="1" key="1">
    <citation type="submission" date="2023-04" db="EMBL/GenBank/DDBJ databases">
        <title>A chromosome-level genome assembly of the parasitoid wasp Eretmocerus hayati.</title>
        <authorList>
            <person name="Zhong Y."/>
            <person name="Liu S."/>
            <person name="Liu Y."/>
        </authorList>
    </citation>
    <scope>NUCLEOTIDE SEQUENCE</scope>
    <source>
        <strain evidence="1">ZJU_SS_LIU_2023</strain>
    </source>
</reference>
<proteinExistence type="predicted"/>
<protein>
    <submittedName>
        <fullName evidence="1">Uncharacterized protein</fullName>
    </submittedName>
</protein>
<accession>A0ACC2PEH8</accession>